<proteinExistence type="predicted"/>
<dbReference type="AlphaFoldDB" id="A0AAD6CB31"/>
<protein>
    <submittedName>
        <fullName evidence="1">Uncharacterized protein</fullName>
    </submittedName>
</protein>
<comment type="caution">
    <text evidence="1">The sequence shown here is derived from an EMBL/GenBank/DDBJ whole genome shotgun (WGS) entry which is preliminary data.</text>
</comment>
<name>A0AAD6CB31_9EURO</name>
<organism evidence="1 2">
    <name type="scientific">Penicillium daleae</name>
    <dbReference type="NCBI Taxonomy" id="63821"/>
    <lineage>
        <taxon>Eukaryota</taxon>
        <taxon>Fungi</taxon>
        <taxon>Dikarya</taxon>
        <taxon>Ascomycota</taxon>
        <taxon>Pezizomycotina</taxon>
        <taxon>Eurotiomycetes</taxon>
        <taxon>Eurotiomycetidae</taxon>
        <taxon>Eurotiales</taxon>
        <taxon>Aspergillaceae</taxon>
        <taxon>Penicillium</taxon>
    </lineage>
</organism>
<sequence>MPSKLSILVFVASPLDFARYRHAALYFEFEKTHSNVQIEKTVRFNESVAEREDDIKSSVMEVVGSPGFLSFYERVNTDLPAAATGLAKAVFVSSIPDTVPVSSLRAIVSETPVDDLEGDWNSQNWVGDALGRLVTAGYLDAADKERAVDDMVDVILEAKDEETA</sequence>
<keyword evidence="2" id="KW-1185">Reference proteome</keyword>
<reference evidence="1" key="2">
    <citation type="journal article" date="2023" name="IMA Fungus">
        <title>Comparative genomic study of the Penicillium genus elucidates a diverse pangenome and 15 lateral gene transfer events.</title>
        <authorList>
            <person name="Petersen C."/>
            <person name="Sorensen T."/>
            <person name="Nielsen M.R."/>
            <person name="Sondergaard T.E."/>
            <person name="Sorensen J.L."/>
            <person name="Fitzpatrick D.A."/>
            <person name="Frisvad J.C."/>
            <person name="Nielsen K.L."/>
        </authorList>
    </citation>
    <scope>NUCLEOTIDE SEQUENCE</scope>
    <source>
        <strain evidence="1">IBT 16125</strain>
    </source>
</reference>
<dbReference type="GeneID" id="81595001"/>
<gene>
    <name evidence="1" type="ORF">N7458_001375</name>
</gene>
<dbReference type="Proteomes" id="UP001213681">
    <property type="component" value="Unassembled WGS sequence"/>
</dbReference>
<dbReference type="EMBL" id="JAPVEA010000002">
    <property type="protein sequence ID" value="KAJ5459823.1"/>
    <property type="molecule type" value="Genomic_DNA"/>
</dbReference>
<evidence type="ECO:0000313" key="1">
    <source>
        <dbReference type="EMBL" id="KAJ5459823.1"/>
    </source>
</evidence>
<accession>A0AAD6CB31</accession>
<evidence type="ECO:0000313" key="2">
    <source>
        <dbReference type="Proteomes" id="UP001213681"/>
    </source>
</evidence>
<dbReference type="RefSeq" id="XP_056768865.1">
    <property type="nucleotide sequence ID" value="XM_056904758.1"/>
</dbReference>
<reference evidence="1" key="1">
    <citation type="submission" date="2022-12" db="EMBL/GenBank/DDBJ databases">
        <authorList>
            <person name="Petersen C."/>
        </authorList>
    </citation>
    <scope>NUCLEOTIDE SEQUENCE</scope>
    <source>
        <strain evidence="1">IBT 16125</strain>
    </source>
</reference>